<sequence>MAVEVPKTMRAVVEDEKARWGVVRDIPVPEIGDNEVLVKVAYVAQNPTDWKHAAFISLEGVTLGCDFSGEVVKVGPNLKTPLEIGDKIAGIVHGGIYKDRGSFAEYLRAESDLVFKVPEQLKLEEAATFGIGWGTAGQVIIHSQGHEFPPSKVNSDDWYLIYGASSSVGLFAVQLAKLLGYKVLAFASPHSFDLVKSYGADHVVDYHDEEKAIKEALEVTGAGAKYGLDTISSGNSYKIAIPALGEKGVQLNAILPLPEDAHSINPKIKIARTLLYTVQGREFNFSPRKKDNPTIISAAPADRAFGVKFFGATPEFVTKYGIKSNPVAVRGGLDTITDGFEELKANKVSGQKLVHKIA</sequence>
<dbReference type="AlphaFoldDB" id="A0A1A6A8F8"/>
<dbReference type="EMBL" id="KI894030">
    <property type="protein sequence ID" value="OBR86338.1"/>
    <property type="molecule type" value="Genomic_DNA"/>
</dbReference>
<reference evidence="3" key="2">
    <citation type="submission" date="2013-07" db="EMBL/GenBank/DDBJ databases">
        <authorList>
            <consortium name="The Broad Institute Genome Sequencing Platform"/>
            <person name="Cuomo C."/>
            <person name="Litvintseva A."/>
            <person name="Chen Y."/>
            <person name="Heitman J."/>
            <person name="Sun S."/>
            <person name="Springer D."/>
            <person name="Dromer F."/>
            <person name="Young S.K."/>
            <person name="Zeng Q."/>
            <person name="Gargeya S."/>
            <person name="Fitzgerald M."/>
            <person name="Abouelleil A."/>
            <person name="Alvarado L."/>
            <person name="Berlin A.M."/>
            <person name="Chapman S.B."/>
            <person name="Dewar J."/>
            <person name="Goldberg J."/>
            <person name="Griggs A."/>
            <person name="Gujja S."/>
            <person name="Hansen M."/>
            <person name="Howarth C."/>
            <person name="Imamovic A."/>
            <person name="Larimer J."/>
            <person name="McCowan C."/>
            <person name="Murphy C."/>
            <person name="Pearson M."/>
            <person name="Priest M."/>
            <person name="Roberts A."/>
            <person name="Saif S."/>
            <person name="Shea T."/>
            <person name="Sykes S."/>
            <person name="Wortman J."/>
            <person name="Nusbaum C."/>
            <person name="Birren B."/>
        </authorList>
    </citation>
    <scope>NUCLEOTIDE SEQUENCE</scope>
    <source>
        <strain evidence="3">CBS 10117</strain>
    </source>
</reference>
<evidence type="ECO:0000313" key="4">
    <source>
        <dbReference type="Proteomes" id="UP000078595"/>
    </source>
</evidence>
<organism evidence="2">
    <name type="scientific">Kwoniella dejecticola CBS 10117</name>
    <dbReference type="NCBI Taxonomy" id="1296121"/>
    <lineage>
        <taxon>Eukaryota</taxon>
        <taxon>Fungi</taxon>
        <taxon>Dikarya</taxon>
        <taxon>Basidiomycota</taxon>
        <taxon>Agaricomycotina</taxon>
        <taxon>Tremellomycetes</taxon>
        <taxon>Tremellales</taxon>
        <taxon>Cryptococcaceae</taxon>
        <taxon>Kwoniella</taxon>
    </lineage>
</organism>
<dbReference type="GeneID" id="28967761"/>
<evidence type="ECO:0000313" key="2">
    <source>
        <dbReference type="EMBL" id="OBR86338.1"/>
    </source>
</evidence>
<dbReference type="InterPro" id="IPR013154">
    <property type="entry name" value="ADH-like_N"/>
</dbReference>
<dbReference type="Proteomes" id="UP000078595">
    <property type="component" value="Chromosome 4"/>
</dbReference>
<dbReference type="STRING" id="1296121.A0A1A6A8F8"/>
<dbReference type="PANTHER" id="PTHR45348">
    <property type="entry name" value="HYPOTHETICAL OXIDOREDUCTASE (EUROFUNG)"/>
    <property type="match status" value="1"/>
</dbReference>
<dbReference type="Pfam" id="PF00107">
    <property type="entry name" value="ADH_zinc_N"/>
    <property type="match status" value="1"/>
</dbReference>
<protein>
    <recommendedName>
        <fullName evidence="1">Enoyl reductase (ER) domain-containing protein</fullName>
    </recommendedName>
</protein>
<dbReference type="PANTHER" id="PTHR45348:SF7">
    <property type="entry name" value="ZINC BINDING OXIDOREDUCTASE, PUTATIVE-RELATED"/>
    <property type="match status" value="1"/>
</dbReference>
<dbReference type="InterPro" id="IPR013149">
    <property type="entry name" value="ADH-like_C"/>
</dbReference>
<dbReference type="OrthoDB" id="10257049at2759"/>
<dbReference type="SMART" id="SM00829">
    <property type="entry name" value="PKS_ER"/>
    <property type="match status" value="1"/>
</dbReference>
<evidence type="ECO:0000313" key="3">
    <source>
        <dbReference type="EMBL" id="WWC61459.1"/>
    </source>
</evidence>
<dbReference type="Pfam" id="PF08240">
    <property type="entry name" value="ADH_N"/>
    <property type="match status" value="1"/>
</dbReference>
<dbReference type="GO" id="GO:0016651">
    <property type="term" value="F:oxidoreductase activity, acting on NAD(P)H"/>
    <property type="evidence" value="ECO:0007669"/>
    <property type="project" value="InterPro"/>
</dbReference>
<proteinExistence type="predicted"/>
<feature type="domain" description="Enoyl reductase (ER)" evidence="1">
    <location>
        <begin position="14"/>
        <end position="354"/>
    </location>
</feature>
<dbReference type="CDD" id="cd08249">
    <property type="entry name" value="enoyl_reductase_like"/>
    <property type="match status" value="1"/>
</dbReference>
<name>A0A1A6A8F8_9TREE</name>
<dbReference type="SUPFAM" id="SSF50129">
    <property type="entry name" value="GroES-like"/>
    <property type="match status" value="1"/>
</dbReference>
<dbReference type="InterPro" id="IPR020843">
    <property type="entry name" value="ER"/>
</dbReference>
<dbReference type="VEuPathDB" id="FungiDB:I303_04062"/>
<accession>A0A1A6A8F8</accession>
<dbReference type="InterPro" id="IPR011032">
    <property type="entry name" value="GroES-like_sf"/>
</dbReference>
<dbReference type="RefSeq" id="XP_018264180.1">
    <property type="nucleotide sequence ID" value="XM_018407372.1"/>
</dbReference>
<gene>
    <name evidence="2" type="ORF">I303_04062</name>
    <name evidence="3" type="ORF">I303_104043</name>
</gene>
<reference evidence="3" key="3">
    <citation type="submission" date="2024-02" db="EMBL/GenBank/DDBJ databases">
        <title>Comparative genomics of Cryptococcus and Kwoniella reveals pathogenesis evolution and contrasting modes of karyotype evolution via chromosome fusion or intercentromeric recombination.</title>
        <authorList>
            <person name="Coelho M.A."/>
            <person name="David-Palma M."/>
            <person name="Shea T."/>
            <person name="Bowers K."/>
            <person name="McGinley-Smith S."/>
            <person name="Mohammad A.W."/>
            <person name="Gnirke A."/>
            <person name="Yurkov A.M."/>
            <person name="Nowrousian M."/>
            <person name="Sun S."/>
            <person name="Cuomo C.A."/>
            <person name="Heitman J."/>
        </authorList>
    </citation>
    <scope>NUCLEOTIDE SEQUENCE</scope>
    <source>
        <strain evidence="3">CBS 10117</strain>
    </source>
</reference>
<dbReference type="SUPFAM" id="SSF51735">
    <property type="entry name" value="NAD(P)-binding Rossmann-fold domains"/>
    <property type="match status" value="1"/>
</dbReference>
<keyword evidence="4" id="KW-1185">Reference proteome</keyword>
<dbReference type="Gene3D" id="3.40.50.720">
    <property type="entry name" value="NAD(P)-binding Rossmann-like Domain"/>
    <property type="match status" value="1"/>
</dbReference>
<dbReference type="KEGG" id="kdj:28967761"/>
<dbReference type="InterPro" id="IPR047122">
    <property type="entry name" value="Trans-enoyl_RdTase-like"/>
</dbReference>
<dbReference type="EMBL" id="CP144533">
    <property type="protein sequence ID" value="WWC61459.1"/>
    <property type="molecule type" value="Genomic_DNA"/>
</dbReference>
<evidence type="ECO:0000259" key="1">
    <source>
        <dbReference type="SMART" id="SM00829"/>
    </source>
</evidence>
<dbReference type="InterPro" id="IPR036291">
    <property type="entry name" value="NAD(P)-bd_dom_sf"/>
</dbReference>
<reference evidence="2" key="1">
    <citation type="submission" date="2013-07" db="EMBL/GenBank/DDBJ databases">
        <title>The Genome Sequence of Cryptococcus dejecticola CBS10117.</title>
        <authorList>
            <consortium name="The Broad Institute Genome Sequencing Platform"/>
            <person name="Cuomo C."/>
            <person name="Litvintseva A."/>
            <person name="Chen Y."/>
            <person name="Heitman J."/>
            <person name="Sun S."/>
            <person name="Springer D."/>
            <person name="Dromer F."/>
            <person name="Young S.K."/>
            <person name="Zeng Q."/>
            <person name="Gargeya S."/>
            <person name="Fitzgerald M."/>
            <person name="Abouelleil A."/>
            <person name="Alvarado L."/>
            <person name="Berlin A.M."/>
            <person name="Chapman S.B."/>
            <person name="Dewar J."/>
            <person name="Goldberg J."/>
            <person name="Griggs A."/>
            <person name="Gujja S."/>
            <person name="Hansen M."/>
            <person name="Howarth C."/>
            <person name="Imamovic A."/>
            <person name="Larimer J."/>
            <person name="McCowan C."/>
            <person name="Murphy C."/>
            <person name="Pearson M."/>
            <person name="Priest M."/>
            <person name="Roberts A."/>
            <person name="Saif S."/>
            <person name="Shea T."/>
            <person name="Sykes S."/>
            <person name="Wortman J."/>
            <person name="Nusbaum C."/>
            <person name="Birren B."/>
        </authorList>
    </citation>
    <scope>NUCLEOTIDE SEQUENCE [LARGE SCALE GENOMIC DNA]</scope>
    <source>
        <strain evidence="2">CBS 10117</strain>
    </source>
</reference>
<dbReference type="Gene3D" id="3.90.180.10">
    <property type="entry name" value="Medium-chain alcohol dehydrogenases, catalytic domain"/>
    <property type="match status" value="1"/>
</dbReference>